<dbReference type="InParanoid" id="F6HTW8"/>
<dbReference type="Proteomes" id="UP000009183">
    <property type="component" value="Chromosome 14"/>
</dbReference>
<evidence type="ECO:0000313" key="2">
    <source>
        <dbReference type="Proteomes" id="UP000009183"/>
    </source>
</evidence>
<evidence type="ECO:0000313" key="1">
    <source>
        <dbReference type="EMBL" id="CCB58129.1"/>
    </source>
</evidence>
<accession>F6HTW8</accession>
<name>F6HTW8_VITVI</name>
<protein>
    <submittedName>
        <fullName evidence="1">Uncharacterized protein</fullName>
    </submittedName>
</protein>
<dbReference type="HOGENOM" id="CLU_3208669_0_0_1"/>
<dbReference type="AlphaFoldDB" id="F6HTW8"/>
<organism evidence="1 2">
    <name type="scientific">Vitis vinifera</name>
    <name type="common">Grape</name>
    <dbReference type="NCBI Taxonomy" id="29760"/>
    <lineage>
        <taxon>Eukaryota</taxon>
        <taxon>Viridiplantae</taxon>
        <taxon>Streptophyta</taxon>
        <taxon>Embryophyta</taxon>
        <taxon>Tracheophyta</taxon>
        <taxon>Spermatophyta</taxon>
        <taxon>Magnoliopsida</taxon>
        <taxon>eudicotyledons</taxon>
        <taxon>Gunneridae</taxon>
        <taxon>Pentapetalae</taxon>
        <taxon>rosids</taxon>
        <taxon>Vitales</taxon>
        <taxon>Vitaceae</taxon>
        <taxon>Viteae</taxon>
        <taxon>Vitis</taxon>
    </lineage>
</organism>
<proteinExistence type="predicted"/>
<dbReference type="EMBL" id="FN596249">
    <property type="protein sequence ID" value="CCB58129.1"/>
    <property type="molecule type" value="Genomic_DNA"/>
</dbReference>
<dbReference type="PaxDb" id="29760-VIT_14s0030g01180.t01"/>
<sequence length="45" mass="5149">MDGHGSTRDVLEVIHEIMDDTRDILKIIPEKVVDPKSDMKVDEDI</sequence>
<keyword evidence="2" id="KW-1185">Reference proteome</keyword>
<reference evidence="2" key="1">
    <citation type="journal article" date="2007" name="Nature">
        <title>The grapevine genome sequence suggests ancestral hexaploidization in major angiosperm phyla.</title>
        <authorList>
            <consortium name="The French-Italian Public Consortium for Grapevine Genome Characterization."/>
            <person name="Jaillon O."/>
            <person name="Aury J.-M."/>
            <person name="Noel B."/>
            <person name="Policriti A."/>
            <person name="Clepet C."/>
            <person name="Casagrande A."/>
            <person name="Choisne N."/>
            <person name="Aubourg S."/>
            <person name="Vitulo N."/>
            <person name="Jubin C."/>
            <person name="Vezzi A."/>
            <person name="Legeai F."/>
            <person name="Hugueney P."/>
            <person name="Dasilva C."/>
            <person name="Horner D."/>
            <person name="Mica E."/>
            <person name="Jublot D."/>
            <person name="Poulain J."/>
            <person name="Bruyere C."/>
            <person name="Billault A."/>
            <person name="Segurens B."/>
            <person name="Gouyvenoux M."/>
            <person name="Ugarte E."/>
            <person name="Cattonaro F."/>
            <person name="Anthouard V."/>
            <person name="Vico V."/>
            <person name="Del Fabbro C."/>
            <person name="Alaux M."/>
            <person name="Di Gaspero G."/>
            <person name="Dumas V."/>
            <person name="Felice N."/>
            <person name="Paillard S."/>
            <person name="Juman I."/>
            <person name="Moroldo M."/>
            <person name="Scalabrin S."/>
            <person name="Canaguier A."/>
            <person name="Le Clainche I."/>
            <person name="Malacrida G."/>
            <person name="Durand E."/>
            <person name="Pesole G."/>
            <person name="Laucou V."/>
            <person name="Chatelet P."/>
            <person name="Merdinoglu D."/>
            <person name="Delledonne M."/>
            <person name="Pezzotti M."/>
            <person name="Lecharny A."/>
            <person name="Scarpelli C."/>
            <person name="Artiguenave F."/>
            <person name="Pe M.E."/>
            <person name="Valle G."/>
            <person name="Morgante M."/>
            <person name="Caboche M."/>
            <person name="Adam-Blondon A.-F."/>
            <person name="Weissenbach J."/>
            <person name="Quetier F."/>
            <person name="Wincker P."/>
        </authorList>
    </citation>
    <scope>NUCLEOTIDE SEQUENCE [LARGE SCALE GENOMIC DNA]</scope>
    <source>
        <strain evidence="2">cv. Pinot noir / PN40024</strain>
    </source>
</reference>
<gene>
    <name evidence="1" type="ordered locus">VIT_14s0030g01180</name>
</gene>